<feature type="transmembrane region" description="Helical" evidence="1">
    <location>
        <begin position="194"/>
        <end position="213"/>
    </location>
</feature>
<protein>
    <submittedName>
        <fullName evidence="2">Uncharacterized protein</fullName>
    </submittedName>
</protein>
<keyword evidence="3" id="KW-1185">Reference proteome</keyword>
<evidence type="ECO:0000256" key="1">
    <source>
        <dbReference type="SAM" id="Phobius"/>
    </source>
</evidence>
<dbReference type="InterPro" id="IPR032675">
    <property type="entry name" value="LRR_dom_sf"/>
</dbReference>
<comment type="caution">
    <text evidence="2">The sequence shown here is derived from an EMBL/GenBank/DDBJ whole genome shotgun (WGS) entry which is preliminary data.</text>
</comment>
<feature type="transmembrane region" description="Helical" evidence="1">
    <location>
        <begin position="233"/>
        <end position="251"/>
    </location>
</feature>
<evidence type="ECO:0000313" key="2">
    <source>
        <dbReference type="EMBL" id="KAH0463283.1"/>
    </source>
</evidence>
<name>A0AAV7H6R9_DENCH</name>
<reference evidence="2 3" key="1">
    <citation type="journal article" date="2021" name="Hortic Res">
        <title>Chromosome-scale assembly of the Dendrobium chrysotoxum genome enhances the understanding of orchid evolution.</title>
        <authorList>
            <person name="Zhang Y."/>
            <person name="Zhang G.Q."/>
            <person name="Zhang D."/>
            <person name="Liu X.D."/>
            <person name="Xu X.Y."/>
            <person name="Sun W.H."/>
            <person name="Yu X."/>
            <person name="Zhu X."/>
            <person name="Wang Z.W."/>
            <person name="Zhao X."/>
            <person name="Zhong W.Y."/>
            <person name="Chen H."/>
            <person name="Yin W.L."/>
            <person name="Huang T."/>
            <person name="Niu S.C."/>
            <person name="Liu Z.J."/>
        </authorList>
    </citation>
    <scope>NUCLEOTIDE SEQUENCE [LARGE SCALE GENOMIC DNA]</scope>
    <source>
        <strain evidence="2">Lindl</strain>
    </source>
</reference>
<gene>
    <name evidence="2" type="ORF">IEQ34_007865</name>
</gene>
<keyword evidence="1" id="KW-0812">Transmembrane</keyword>
<proteinExistence type="predicted"/>
<dbReference type="Proteomes" id="UP000775213">
    <property type="component" value="Unassembled WGS sequence"/>
</dbReference>
<evidence type="ECO:0000313" key="3">
    <source>
        <dbReference type="Proteomes" id="UP000775213"/>
    </source>
</evidence>
<organism evidence="2 3">
    <name type="scientific">Dendrobium chrysotoxum</name>
    <name type="common">Orchid</name>
    <dbReference type="NCBI Taxonomy" id="161865"/>
    <lineage>
        <taxon>Eukaryota</taxon>
        <taxon>Viridiplantae</taxon>
        <taxon>Streptophyta</taxon>
        <taxon>Embryophyta</taxon>
        <taxon>Tracheophyta</taxon>
        <taxon>Spermatophyta</taxon>
        <taxon>Magnoliopsida</taxon>
        <taxon>Liliopsida</taxon>
        <taxon>Asparagales</taxon>
        <taxon>Orchidaceae</taxon>
        <taxon>Epidendroideae</taxon>
        <taxon>Malaxideae</taxon>
        <taxon>Dendrobiinae</taxon>
        <taxon>Dendrobium</taxon>
    </lineage>
</organism>
<dbReference type="EMBL" id="JAGFBR010000008">
    <property type="protein sequence ID" value="KAH0463283.1"/>
    <property type="molecule type" value="Genomic_DNA"/>
</dbReference>
<dbReference type="Gene3D" id="3.80.10.10">
    <property type="entry name" value="Ribonuclease Inhibitor"/>
    <property type="match status" value="1"/>
</dbReference>
<keyword evidence="1" id="KW-1133">Transmembrane helix</keyword>
<sequence length="252" mass="28759">MAIPSNIEEPLNETLNAEFQNNIDEDQVKYMDGDDDENEFVKDATNIILSSEYPILSYVVGWNICSSGEIKRLVSGCQNITSPLADEIARLAAQRWLKSLQSLPSSLESLSSLQNLSIYEVPKFWELPILPPSLKFLAIKKCHPELHERYQLVKGSVWYKIAHIPNVDISTDLDQLFQLIFNVSKGIKKNRSKLLYSYANLSPGTFLLTLYFFCNCKPETVSQLFFECDFYFSILKVLFPGAAIFLLRLNII</sequence>
<dbReference type="AlphaFoldDB" id="A0AAV7H6R9"/>
<keyword evidence="1" id="KW-0472">Membrane</keyword>
<accession>A0AAV7H6R9</accession>